<accession>A0A420WJB0</accession>
<dbReference type="EMBL" id="RBII01000001">
    <property type="protein sequence ID" value="RKQ71005.1"/>
    <property type="molecule type" value="Genomic_DNA"/>
</dbReference>
<evidence type="ECO:0000313" key="2">
    <source>
        <dbReference type="EMBL" id="RKQ71005.1"/>
    </source>
</evidence>
<dbReference type="InterPro" id="IPR029044">
    <property type="entry name" value="Nucleotide-diphossugar_trans"/>
</dbReference>
<dbReference type="PANTHER" id="PTHR22916">
    <property type="entry name" value="GLYCOSYLTRANSFERASE"/>
    <property type="match status" value="1"/>
</dbReference>
<evidence type="ECO:0000259" key="1">
    <source>
        <dbReference type="Pfam" id="PF00535"/>
    </source>
</evidence>
<dbReference type="InParanoid" id="A0A420WJB0"/>
<dbReference type="PANTHER" id="PTHR22916:SF3">
    <property type="entry name" value="UDP-GLCNAC:BETAGAL BETA-1,3-N-ACETYLGLUCOSAMINYLTRANSFERASE-LIKE PROTEIN 1"/>
    <property type="match status" value="1"/>
</dbReference>
<dbReference type="CDD" id="cd00761">
    <property type="entry name" value="Glyco_tranf_GTA_type"/>
    <property type="match status" value="1"/>
</dbReference>
<name>A0A420WJB0_9PROT</name>
<dbReference type="OrthoDB" id="6116224at2"/>
<sequence length="329" mass="37126">MKALIVKSTLTPVDISIVVPTFNRPEGLKNALESLSIQSVEGRTLEIIVADNAPDGNARAYVETFAEQCPIDLHYIHVPDPGVANARNEALEKAQGDYLAFLDDDQIATPNWLATLFEKAQHFNATLVFCPTYAQSQLDIRYKAEFLEFFTRDIHKQGSTLVDEFFGCGNSLLDRRKIALPSPPFCPSTNETGGEDDLLFSYLQNQGGRIVWTNDTNALEDVDDRRMTKRYIKQRSFAYGQGPSRLCAAPENFNLLGLFKWSIIGALQFAVYWPLSVLTHLFRSHRSIWFMRKAAEGAGKVLWFESFRPKLYGKAWLKFSGITKSTPIQ</sequence>
<dbReference type="InterPro" id="IPR001173">
    <property type="entry name" value="Glyco_trans_2-like"/>
</dbReference>
<dbReference type="Proteomes" id="UP000282211">
    <property type="component" value="Unassembled WGS sequence"/>
</dbReference>
<comment type="caution">
    <text evidence="2">The sequence shown here is derived from an EMBL/GenBank/DDBJ whole genome shotgun (WGS) entry which is preliminary data.</text>
</comment>
<dbReference type="AlphaFoldDB" id="A0A420WJB0"/>
<evidence type="ECO:0000313" key="3">
    <source>
        <dbReference type="Proteomes" id="UP000282211"/>
    </source>
</evidence>
<feature type="domain" description="Glycosyltransferase 2-like" evidence="1">
    <location>
        <begin position="16"/>
        <end position="156"/>
    </location>
</feature>
<keyword evidence="3" id="KW-1185">Reference proteome</keyword>
<reference evidence="2 3" key="1">
    <citation type="submission" date="2018-10" db="EMBL/GenBank/DDBJ databases">
        <title>Genomic Encyclopedia of Type Strains, Phase IV (KMG-IV): sequencing the most valuable type-strain genomes for metagenomic binning, comparative biology and taxonomic classification.</title>
        <authorList>
            <person name="Goeker M."/>
        </authorList>
    </citation>
    <scope>NUCLEOTIDE SEQUENCE [LARGE SCALE GENOMIC DNA]</scope>
    <source>
        <strain evidence="2 3">DSM 22008</strain>
    </source>
</reference>
<gene>
    <name evidence="2" type="ORF">DES40_0313</name>
</gene>
<dbReference type="SUPFAM" id="SSF53448">
    <property type="entry name" value="Nucleotide-diphospho-sugar transferases"/>
    <property type="match status" value="1"/>
</dbReference>
<dbReference type="Gene3D" id="3.90.550.10">
    <property type="entry name" value="Spore Coat Polysaccharide Biosynthesis Protein SpsA, Chain A"/>
    <property type="match status" value="1"/>
</dbReference>
<organism evidence="2 3">
    <name type="scientific">Litorimonas taeanensis</name>
    <dbReference type="NCBI Taxonomy" id="568099"/>
    <lineage>
        <taxon>Bacteria</taxon>
        <taxon>Pseudomonadati</taxon>
        <taxon>Pseudomonadota</taxon>
        <taxon>Alphaproteobacteria</taxon>
        <taxon>Maricaulales</taxon>
        <taxon>Robiginitomaculaceae</taxon>
    </lineage>
</organism>
<protein>
    <submittedName>
        <fullName evidence="2">Succinoglycan biosynthesis protein ExoM</fullName>
    </submittedName>
</protein>
<dbReference type="Pfam" id="PF00535">
    <property type="entry name" value="Glycos_transf_2"/>
    <property type="match status" value="1"/>
</dbReference>
<dbReference type="GO" id="GO:0016758">
    <property type="term" value="F:hexosyltransferase activity"/>
    <property type="evidence" value="ECO:0007669"/>
    <property type="project" value="UniProtKB-ARBA"/>
</dbReference>
<proteinExistence type="predicted"/>